<sequence length="180" mass="19806">MSISAISRRYAKALVDLGAEQKMVGRYAEELATVGSLLEREELLRLILESPSFPQEKKSTILADVIASMKLSAGMAKFLGLLLAKDRLRYLPQIQGNYRAFADELSGVLRARLSSASELAPEQRQAIQKDLEKQTGKKVELTVDIDPALIGGLKAEFGGKVFDGSIRTQLKRIEDTLKKG</sequence>
<name>A0ABN6DRR7_9BACT</name>
<evidence type="ECO:0000256" key="4">
    <source>
        <dbReference type="ARBA" id="ARBA00023065"/>
    </source>
</evidence>
<dbReference type="SUPFAM" id="SSF47928">
    <property type="entry name" value="N-terminal domain of the delta subunit of the F1F0-ATP synthase"/>
    <property type="match status" value="1"/>
</dbReference>
<proteinExistence type="inferred from homology"/>
<dbReference type="Gene3D" id="1.10.520.20">
    <property type="entry name" value="N-terminal domain of the delta subunit of the F1F0-ATP synthase"/>
    <property type="match status" value="1"/>
</dbReference>
<evidence type="ECO:0000256" key="6">
    <source>
        <dbReference type="ARBA" id="ARBA00023310"/>
    </source>
</evidence>
<dbReference type="Proteomes" id="UP001319827">
    <property type="component" value="Chromosome"/>
</dbReference>
<dbReference type="PRINTS" id="PR00125">
    <property type="entry name" value="ATPASEDELTA"/>
</dbReference>
<evidence type="ECO:0000313" key="8">
    <source>
        <dbReference type="EMBL" id="BCR02953.1"/>
    </source>
</evidence>
<evidence type="ECO:0000256" key="7">
    <source>
        <dbReference type="HAMAP-Rule" id="MF_01416"/>
    </source>
</evidence>
<dbReference type="InterPro" id="IPR026015">
    <property type="entry name" value="ATP_synth_OSCP/delta_N_sf"/>
</dbReference>
<dbReference type="Pfam" id="PF00213">
    <property type="entry name" value="OSCP"/>
    <property type="match status" value="1"/>
</dbReference>
<keyword evidence="6 7" id="KW-0066">ATP synthesis</keyword>
<comment type="function">
    <text evidence="7">This protein is part of the stalk that links CF(0) to CF(1). It either transmits conformational changes from CF(0) to CF(1) or is implicated in proton conduction.</text>
</comment>
<evidence type="ECO:0000256" key="5">
    <source>
        <dbReference type="ARBA" id="ARBA00023136"/>
    </source>
</evidence>
<keyword evidence="5 7" id="KW-0472">Membrane</keyword>
<dbReference type="InterPro" id="IPR000711">
    <property type="entry name" value="ATPase_OSCP/dsu"/>
</dbReference>
<dbReference type="HAMAP" id="MF_01416">
    <property type="entry name" value="ATP_synth_delta_bact"/>
    <property type="match status" value="1"/>
</dbReference>
<organism evidence="8 9">
    <name type="scientific">Desulfuromonas versatilis</name>
    <dbReference type="NCBI Taxonomy" id="2802975"/>
    <lineage>
        <taxon>Bacteria</taxon>
        <taxon>Pseudomonadati</taxon>
        <taxon>Thermodesulfobacteriota</taxon>
        <taxon>Desulfuromonadia</taxon>
        <taxon>Desulfuromonadales</taxon>
        <taxon>Desulfuromonadaceae</taxon>
        <taxon>Desulfuromonas</taxon>
    </lineage>
</organism>
<evidence type="ECO:0000256" key="3">
    <source>
        <dbReference type="ARBA" id="ARBA00022781"/>
    </source>
</evidence>
<comment type="subcellular location">
    <subcellularLocation>
        <location evidence="7">Cell membrane</location>
        <topology evidence="7">Peripheral membrane protein</topology>
    </subcellularLocation>
    <subcellularLocation>
        <location evidence="1">Membrane</location>
    </subcellularLocation>
</comment>
<protein>
    <recommendedName>
        <fullName evidence="7">ATP synthase subunit delta</fullName>
    </recommendedName>
    <alternativeName>
        <fullName evidence="7">ATP synthase F(1) sector subunit delta</fullName>
    </alternativeName>
    <alternativeName>
        <fullName evidence="7">F-type ATPase subunit delta</fullName>
        <shortName evidence="7">F-ATPase subunit delta</shortName>
    </alternativeName>
</protein>
<dbReference type="NCBIfam" id="NF004402">
    <property type="entry name" value="PRK05758.2-2"/>
    <property type="match status" value="1"/>
</dbReference>
<keyword evidence="7" id="KW-1003">Cell membrane</keyword>
<dbReference type="NCBIfam" id="TIGR01145">
    <property type="entry name" value="ATP_synt_delta"/>
    <property type="match status" value="1"/>
</dbReference>
<keyword evidence="2 7" id="KW-0813">Transport</keyword>
<keyword evidence="3 7" id="KW-0375">Hydrogen ion transport</keyword>
<dbReference type="PANTHER" id="PTHR11910">
    <property type="entry name" value="ATP SYNTHASE DELTA CHAIN"/>
    <property type="match status" value="1"/>
</dbReference>
<gene>
    <name evidence="7 8" type="primary">atpH</name>
    <name evidence="8" type="ORF">DESUT3_00220</name>
</gene>
<keyword evidence="9" id="KW-1185">Reference proteome</keyword>
<keyword evidence="7" id="KW-0139">CF(1)</keyword>
<dbReference type="RefSeq" id="WP_221250440.1">
    <property type="nucleotide sequence ID" value="NZ_AP024355.1"/>
</dbReference>
<reference evidence="8 9" key="2">
    <citation type="journal article" date="2021" name="Int. J. Syst. Evol. Microbiol.">
        <title>Isolation and Polyphasic Characterization of Desulfuromonas versatilis sp. Nov., an Electrogenic Bacteria Capable of Versatile Metabolism Isolated from a Graphene Oxide-Reducing Enrichment Culture.</title>
        <authorList>
            <person name="Xie L."/>
            <person name="Yoshida N."/>
            <person name="Ishii S."/>
            <person name="Meng L."/>
        </authorList>
    </citation>
    <scope>NUCLEOTIDE SEQUENCE [LARGE SCALE GENOMIC DNA]</scope>
    <source>
        <strain evidence="8 9">NIT-T3</strain>
    </source>
</reference>
<evidence type="ECO:0000313" key="9">
    <source>
        <dbReference type="Proteomes" id="UP001319827"/>
    </source>
</evidence>
<evidence type="ECO:0000256" key="2">
    <source>
        <dbReference type="ARBA" id="ARBA00022448"/>
    </source>
</evidence>
<accession>A0ABN6DRR7</accession>
<reference evidence="8 9" key="1">
    <citation type="journal article" date="2016" name="C (Basel)">
        <title>Selective Growth of and Electricity Production by Marine Exoelectrogenic Bacteria in Self-Aggregated Hydrogel of Microbially Reduced Graphene Oxide.</title>
        <authorList>
            <person name="Yoshida N."/>
            <person name="Goto Y."/>
            <person name="Miyata Y."/>
        </authorList>
    </citation>
    <scope>NUCLEOTIDE SEQUENCE [LARGE SCALE GENOMIC DNA]</scope>
    <source>
        <strain evidence="8 9">NIT-T3</strain>
    </source>
</reference>
<evidence type="ECO:0000256" key="1">
    <source>
        <dbReference type="ARBA" id="ARBA00004370"/>
    </source>
</evidence>
<keyword evidence="4 7" id="KW-0406">Ion transport</keyword>
<dbReference type="EMBL" id="AP024355">
    <property type="protein sequence ID" value="BCR02953.1"/>
    <property type="molecule type" value="Genomic_DNA"/>
</dbReference>
<comment type="function">
    <text evidence="7">F(1)F(0) ATP synthase produces ATP from ADP in the presence of a proton or sodium gradient. F-type ATPases consist of two structural domains, F(1) containing the extramembraneous catalytic core and F(0) containing the membrane proton channel, linked together by a central stalk and a peripheral stalk. During catalysis, ATP synthesis in the catalytic domain of F(1) is coupled via a rotary mechanism of the central stalk subunits to proton translocation.</text>
</comment>
<comment type="similarity">
    <text evidence="7">Belongs to the ATPase delta chain family.</text>
</comment>